<reference evidence="10 11" key="1">
    <citation type="submission" date="2018-04" db="EMBL/GenBank/DDBJ databases">
        <authorList>
            <person name="Vogel A."/>
        </authorList>
    </citation>
    <scope>NUCLEOTIDE SEQUENCE [LARGE SCALE GENOMIC DNA]</scope>
</reference>
<feature type="domain" description="Galactose oxidase-like Early set" evidence="9">
    <location>
        <begin position="879"/>
        <end position="985"/>
    </location>
</feature>
<dbReference type="Proteomes" id="UP000595140">
    <property type="component" value="Unassembled WGS sequence"/>
</dbReference>
<dbReference type="InterPro" id="IPR009880">
    <property type="entry name" value="Glyoxal_oxidase_N"/>
</dbReference>
<dbReference type="PANTHER" id="PTHR32208:SF62">
    <property type="entry name" value="OXIDASE, PUTATIVE, EXPRESSED-RELATED"/>
    <property type="match status" value="1"/>
</dbReference>
<evidence type="ECO:0000256" key="3">
    <source>
        <dbReference type="ARBA" id="ARBA00022729"/>
    </source>
</evidence>
<comment type="subcellular location">
    <subcellularLocation>
        <location evidence="1">Secreted</location>
    </subcellularLocation>
</comment>
<dbReference type="Gene3D" id="2.130.10.80">
    <property type="entry name" value="Galactose oxidase/kelch, beta-propeller"/>
    <property type="match status" value="2"/>
</dbReference>
<keyword evidence="2" id="KW-0964">Secreted</keyword>
<evidence type="ECO:0000256" key="5">
    <source>
        <dbReference type="ARBA" id="ARBA00073112"/>
    </source>
</evidence>
<dbReference type="OrthoDB" id="2019572at2759"/>
<dbReference type="InterPro" id="IPR014756">
    <property type="entry name" value="Ig_E-set"/>
</dbReference>
<evidence type="ECO:0000256" key="7">
    <source>
        <dbReference type="SAM" id="SignalP"/>
    </source>
</evidence>
<dbReference type="SUPFAM" id="SSF50965">
    <property type="entry name" value="Galactose oxidase, central domain"/>
    <property type="match status" value="2"/>
</dbReference>
<dbReference type="Pfam" id="PF09118">
    <property type="entry name" value="GO-like_E_set"/>
    <property type="match status" value="1"/>
</dbReference>
<accession>A0A484KFJ7</accession>
<evidence type="ECO:0000313" key="11">
    <source>
        <dbReference type="Proteomes" id="UP000595140"/>
    </source>
</evidence>
<organism evidence="10 11">
    <name type="scientific">Cuscuta campestris</name>
    <dbReference type="NCBI Taxonomy" id="132261"/>
    <lineage>
        <taxon>Eukaryota</taxon>
        <taxon>Viridiplantae</taxon>
        <taxon>Streptophyta</taxon>
        <taxon>Embryophyta</taxon>
        <taxon>Tracheophyta</taxon>
        <taxon>Spermatophyta</taxon>
        <taxon>Magnoliopsida</taxon>
        <taxon>eudicotyledons</taxon>
        <taxon>Gunneridae</taxon>
        <taxon>Pentapetalae</taxon>
        <taxon>asterids</taxon>
        <taxon>lamiids</taxon>
        <taxon>Solanales</taxon>
        <taxon>Convolvulaceae</taxon>
        <taxon>Cuscuteae</taxon>
        <taxon>Cuscuta</taxon>
        <taxon>Cuscuta subgen. Grammica</taxon>
        <taxon>Cuscuta sect. Cleistogrammica</taxon>
    </lineage>
</organism>
<dbReference type="AlphaFoldDB" id="A0A484KFJ7"/>
<protein>
    <recommendedName>
        <fullName evidence="5">Aldehyde oxidase GLOX</fullName>
    </recommendedName>
    <alternativeName>
        <fullName evidence="6">Glyoxal oxidase</fullName>
    </alternativeName>
</protein>
<keyword evidence="11" id="KW-1185">Reference proteome</keyword>
<sequence>MGRNLILTIAIGQLVCLITSPPSCRRNTFAAAAGGGKWDLLLPNVGIAAMHMQLLHNDKVVILDRTDFGLSNISLPAGKCRRDVNDLVVKVDCTAHSVEYDVADNSVRPLMVQTDVWCSSAAVMPDGTLVQTGGWNDGDHVVRVFTPCNDKKCDWVEYPGALLRWRWYATNHILPDGRQIIIGGREQFNYEFHPKIPGGDLLYDLPFLADTNDPGVENNLYPFVFLNVDGHLFIFANNRAILYDYVKRVVVRLYPEMPDGQPRCYPSTGSAVLLPLKNLGGPVLEAEVLVCGGAPKGAFPASERGNFMGALNNCGRMTITDPDPKWAMENMPFPRLMGDMITLPNGQILIINGAARGSAGYNDARNPVLRPVIYHPENPIGARFEVENPSGIPRMYHSSAILLRDGRVLVGGSNPHPNYVFEDVLFPTELRLEAYSPPYLDPTSAELRPHITFPGLHSKIGYGQEIAVKFTVGPRFDGNSVTLLRNDRVVIYDRTDFGLSNLSLPAGKCRFDPNDRVLPVDCSAHSVEYDVASNSLRPLTVTTDVWCSSGSVAPDGALVQTGGYNDGDHVVRVFRPCEDGQCDWEEMGGGLVQRRWYATNHILPDGRLIVIGGRRAFSYEFYPKAETRDHAYSLRFLVHTNDRYEENNLYPFVFLNVDGNLFVFANNRAILLDYSRNVVLRTFPEMPDGHPRCYPSTGSGVVLPLKNTSSMAATLTAEVLVCGGAPRGAYLNAQNGKFLGALNTCGRIRITDQNPQWEMESMPMARLMGDMVTLPNGEILIINGAASGSAGWEFGRDPVLNPVLYRPDQPVGARFMVLNPSRIPRMYHSTAILIRDGRVLVGGSNVHEAYNFTNVMFPTELRLEAFSPPYLDPTLANNRPVIISPTPNSQFAYGNRFSVRFKLAGGVANKNSVTVTMVAPSFNTHSFSMNQRLLLLDSLGVKPIGKNGYQIDVVMPGSGNLAPSGYYLLFVVNQDIPSEGIWIHIH</sequence>
<evidence type="ECO:0000256" key="4">
    <source>
        <dbReference type="ARBA" id="ARBA00023002"/>
    </source>
</evidence>
<dbReference type="Pfam" id="PF07250">
    <property type="entry name" value="Glyoxal_oxid_N"/>
    <property type="match status" value="2"/>
</dbReference>
<gene>
    <name evidence="10" type="ORF">CCAM_LOCUS5001</name>
</gene>
<proteinExistence type="predicted"/>
<dbReference type="GO" id="GO:0016491">
    <property type="term" value="F:oxidoreductase activity"/>
    <property type="evidence" value="ECO:0007669"/>
    <property type="project" value="UniProtKB-KW"/>
</dbReference>
<feature type="domain" description="Glyoxal oxidase N-terminal" evidence="8">
    <location>
        <begin position="50"/>
        <end position="439"/>
    </location>
</feature>
<evidence type="ECO:0000313" key="10">
    <source>
        <dbReference type="EMBL" id="VFQ63225.1"/>
    </source>
</evidence>
<name>A0A484KFJ7_9ASTE</name>
<dbReference type="PANTHER" id="PTHR32208">
    <property type="entry name" value="SECRETED PROTEIN-RELATED"/>
    <property type="match status" value="1"/>
</dbReference>
<dbReference type="InterPro" id="IPR011043">
    <property type="entry name" value="Gal_Oxase/kelch_b-propeller"/>
</dbReference>
<evidence type="ECO:0000256" key="6">
    <source>
        <dbReference type="ARBA" id="ARBA00077505"/>
    </source>
</evidence>
<evidence type="ECO:0000259" key="9">
    <source>
        <dbReference type="Pfam" id="PF09118"/>
    </source>
</evidence>
<dbReference type="EMBL" id="OOIL02000273">
    <property type="protein sequence ID" value="VFQ63225.1"/>
    <property type="molecule type" value="Genomic_DNA"/>
</dbReference>
<dbReference type="InterPro" id="IPR013783">
    <property type="entry name" value="Ig-like_fold"/>
</dbReference>
<dbReference type="CDD" id="cd02851">
    <property type="entry name" value="E_set_GO_C"/>
    <property type="match status" value="1"/>
</dbReference>
<feature type="signal peptide" evidence="7">
    <location>
        <begin position="1"/>
        <end position="26"/>
    </location>
</feature>
<feature type="chain" id="PRO_5019775559" description="Aldehyde oxidase GLOX" evidence="7">
    <location>
        <begin position="27"/>
        <end position="986"/>
    </location>
</feature>
<feature type="domain" description="Glyoxal oxidase N-terminal" evidence="8">
    <location>
        <begin position="481"/>
        <end position="870"/>
    </location>
</feature>
<dbReference type="FunFam" id="2.130.10.80:FF:000001">
    <property type="entry name" value="Aldehyde oxidase GLOX"/>
    <property type="match status" value="1"/>
</dbReference>
<evidence type="ECO:0000259" key="8">
    <source>
        <dbReference type="Pfam" id="PF07250"/>
    </source>
</evidence>
<evidence type="ECO:0000256" key="2">
    <source>
        <dbReference type="ARBA" id="ARBA00022525"/>
    </source>
</evidence>
<dbReference type="InterPro" id="IPR015202">
    <property type="entry name" value="GO-like_E_set"/>
</dbReference>
<keyword evidence="4" id="KW-0560">Oxidoreductase</keyword>
<dbReference type="Gene3D" id="2.60.40.10">
    <property type="entry name" value="Immunoglobulins"/>
    <property type="match status" value="1"/>
</dbReference>
<evidence type="ECO:0000256" key="1">
    <source>
        <dbReference type="ARBA" id="ARBA00004613"/>
    </source>
</evidence>
<dbReference type="InterPro" id="IPR037293">
    <property type="entry name" value="Gal_Oxidase_central_sf"/>
</dbReference>
<dbReference type="SUPFAM" id="SSF81296">
    <property type="entry name" value="E set domains"/>
    <property type="match status" value="1"/>
</dbReference>
<keyword evidence="3 7" id="KW-0732">Signal</keyword>
<dbReference type="GO" id="GO:0005615">
    <property type="term" value="C:extracellular space"/>
    <property type="evidence" value="ECO:0007669"/>
    <property type="project" value="UniProtKB-ARBA"/>
</dbReference>